<reference evidence="2 3" key="1">
    <citation type="submission" date="2024-02" db="EMBL/GenBank/DDBJ databases">
        <authorList>
            <person name="Chen Y."/>
            <person name="Shah S."/>
            <person name="Dougan E. K."/>
            <person name="Thang M."/>
            <person name="Chan C."/>
        </authorList>
    </citation>
    <scope>NUCLEOTIDE SEQUENCE [LARGE SCALE GENOMIC DNA]</scope>
</reference>
<dbReference type="PANTHER" id="PTHR36971:SF1">
    <property type="entry name" value="METHYLTRANSFERASE DOMAIN-CONTAINING PROTEIN"/>
    <property type="match status" value="1"/>
</dbReference>
<gene>
    <name evidence="2" type="ORF">CCMP2556_LOCUS55240</name>
</gene>
<protein>
    <submittedName>
        <fullName evidence="2">Uncharacterized protein</fullName>
    </submittedName>
</protein>
<dbReference type="Proteomes" id="UP001642484">
    <property type="component" value="Unassembled WGS sequence"/>
</dbReference>
<evidence type="ECO:0000313" key="3">
    <source>
        <dbReference type="Proteomes" id="UP001642484"/>
    </source>
</evidence>
<proteinExistence type="predicted"/>
<dbReference type="EMBL" id="CAXAMN010028907">
    <property type="protein sequence ID" value="CAK9118050.1"/>
    <property type="molecule type" value="Genomic_DNA"/>
</dbReference>
<organism evidence="2 3">
    <name type="scientific">Durusdinium trenchii</name>
    <dbReference type="NCBI Taxonomy" id="1381693"/>
    <lineage>
        <taxon>Eukaryota</taxon>
        <taxon>Sar</taxon>
        <taxon>Alveolata</taxon>
        <taxon>Dinophyceae</taxon>
        <taxon>Suessiales</taxon>
        <taxon>Symbiodiniaceae</taxon>
        <taxon>Durusdinium</taxon>
    </lineage>
</organism>
<name>A0ABP0T0X5_9DINO</name>
<accession>A0ABP0T0X5</accession>
<evidence type="ECO:0000256" key="1">
    <source>
        <dbReference type="SAM" id="MobiDB-lite"/>
    </source>
</evidence>
<dbReference type="PANTHER" id="PTHR36971">
    <property type="entry name" value="UNNAMED PRODUCT"/>
    <property type="match status" value="1"/>
</dbReference>
<feature type="region of interest" description="Disordered" evidence="1">
    <location>
        <begin position="1"/>
        <end position="23"/>
    </location>
</feature>
<keyword evidence="3" id="KW-1185">Reference proteome</keyword>
<evidence type="ECO:0000313" key="2">
    <source>
        <dbReference type="EMBL" id="CAK9118050.1"/>
    </source>
</evidence>
<comment type="caution">
    <text evidence="2">The sequence shown here is derived from an EMBL/GenBank/DDBJ whole genome shotgun (WGS) entry which is preliminary data.</text>
</comment>
<sequence length="442" mass="48427">MASEQCPHMQYTHPGSGPTLEQGCPQMQLTPEQGCMTGNSAPCGSSMGYGGGCGNCNGNCNCMQGMQDMQCMQGMQQQAMPCMQGCSFGMDGCGMQGASQCNGNWPSCACNGNWQSCCGNTGNAGCQCQQGMCPNQWQCQCPCGWQQCGCNCGWGGCNGNCWNPGCQNCQWGWQQNCNEPRYSGRTRAEWANWIATPCGDRWCQTKLNEGKCVVDWMIRTWGLDLLRSGSGVIDVGGEPGFVAVALLERGIPATVVDPSWRMTGKTNRLTNIEQMVQMPQCPKFQFFQEMFDEGFYQRHRGFVDSASAIISLYGDEATEPSLRFAASLGKPCALIPCNECFRFFPSHNRTYDGYVQACMDVANQNKGRFELVNLVGAPFSRALLVQPPLPQWAKKYAEGEEWLGDVKHGTGEESVAVPLKVLKDLGVLYQVLWKMELAKQGA</sequence>